<protein>
    <submittedName>
        <fullName evidence="1">Uncharacterized protein</fullName>
    </submittedName>
</protein>
<dbReference type="AlphaFoldDB" id="A0A844SZI9"/>
<dbReference type="RefSeq" id="WP_157348949.1">
    <property type="nucleotide sequence ID" value="NZ_WQNF01000081.1"/>
</dbReference>
<keyword evidence="2" id="KW-1185">Reference proteome</keyword>
<accession>A0A844SZI9</accession>
<reference evidence="1 2" key="1">
    <citation type="submission" date="2019-12" db="EMBL/GenBank/DDBJ databases">
        <title>Draft genome sequences Bradyrhizobium cajani AMBPC1010, Bradyrhizobium pachyrhizi AMBPC1040 and Bradyrhizobium yuanmingense ALSPC3051, three plant growth promoting strains isolated from nodules of Cajanus cajan L. in Dominican Republic.</title>
        <authorList>
            <person name="Flores-Felix J.D."/>
            <person name="Araujo J."/>
            <person name="Diaz-Alcantara C."/>
            <person name="Gonzalez-Andres F."/>
            <person name="Velazquez E."/>
        </authorList>
    </citation>
    <scope>NUCLEOTIDE SEQUENCE [LARGE SCALE GENOMIC DNA]</scope>
    <source>
        <strain evidence="1 2">1040</strain>
    </source>
</reference>
<dbReference type="Proteomes" id="UP000436468">
    <property type="component" value="Unassembled WGS sequence"/>
</dbReference>
<dbReference type="EMBL" id="WQNF01000081">
    <property type="protein sequence ID" value="MVT71416.1"/>
    <property type="molecule type" value="Genomic_DNA"/>
</dbReference>
<evidence type="ECO:0000313" key="2">
    <source>
        <dbReference type="Proteomes" id="UP000436468"/>
    </source>
</evidence>
<organism evidence="1 2">
    <name type="scientific">Bradyrhizobium pachyrhizi</name>
    <dbReference type="NCBI Taxonomy" id="280333"/>
    <lineage>
        <taxon>Bacteria</taxon>
        <taxon>Pseudomonadati</taxon>
        <taxon>Pseudomonadota</taxon>
        <taxon>Alphaproteobacteria</taxon>
        <taxon>Hyphomicrobiales</taxon>
        <taxon>Nitrobacteraceae</taxon>
        <taxon>Bradyrhizobium</taxon>
    </lineage>
</organism>
<sequence length="62" mass="6978">MILRTFAAYILDRDGHIANRIDLLCLDEAAARDSTEALAADDQIELWDGDRLVGEFEPAKWS</sequence>
<comment type="caution">
    <text evidence="1">The sequence shown here is derived from an EMBL/GenBank/DDBJ whole genome shotgun (WGS) entry which is preliminary data.</text>
</comment>
<proteinExistence type="predicted"/>
<evidence type="ECO:0000313" key="1">
    <source>
        <dbReference type="EMBL" id="MVT71416.1"/>
    </source>
</evidence>
<gene>
    <name evidence="1" type="ORF">GPL21_41270</name>
</gene>
<name>A0A844SZI9_9BRAD</name>